<evidence type="ECO:0000313" key="4">
    <source>
        <dbReference type="Proteomes" id="UP000184268"/>
    </source>
</evidence>
<dbReference type="Proteomes" id="UP000184268">
    <property type="component" value="Unassembled WGS sequence"/>
</dbReference>
<evidence type="ECO:0000313" key="3">
    <source>
        <dbReference type="EMBL" id="SHH96091.1"/>
    </source>
</evidence>
<reference evidence="3 4" key="1">
    <citation type="submission" date="2016-11" db="EMBL/GenBank/DDBJ databases">
        <authorList>
            <person name="Jaros S."/>
            <person name="Januszkiewicz K."/>
            <person name="Wedrychowicz H."/>
        </authorList>
    </citation>
    <scope>NUCLEOTIDE SEQUENCE [LARGE SCALE GENOMIC DNA]</scope>
    <source>
        <strain evidence="3 4">DSM 16917</strain>
    </source>
</reference>
<dbReference type="EMBL" id="FQXG01000005">
    <property type="protein sequence ID" value="SHH96091.1"/>
    <property type="molecule type" value="Genomic_DNA"/>
</dbReference>
<protein>
    <submittedName>
        <fullName evidence="3">Uncharacterized membrane-anchored protein</fullName>
    </submittedName>
</protein>
<name>A0A1M5X8I2_9GAMM</name>
<dbReference type="Pfam" id="PF09935">
    <property type="entry name" value="DUF2167"/>
    <property type="match status" value="1"/>
</dbReference>
<evidence type="ECO:0000256" key="1">
    <source>
        <dbReference type="SAM" id="Phobius"/>
    </source>
</evidence>
<organism evidence="3 4">
    <name type="scientific">Ferrimonas marina</name>
    <dbReference type="NCBI Taxonomy" id="299255"/>
    <lineage>
        <taxon>Bacteria</taxon>
        <taxon>Pseudomonadati</taxon>
        <taxon>Pseudomonadota</taxon>
        <taxon>Gammaproteobacteria</taxon>
        <taxon>Alteromonadales</taxon>
        <taxon>Ferrimonadaceae</taxon>
        <taxon>Ferrimonas</taxon>
    </lineage>
</organism>
<dbReference type="InterPro" id="IPR018682">
    <property type="entry name" value="DUF2167_membr"/>
</dbReference>
<sequence length="317" mass="35349">MRTLLSLAPWALWAFLAPTQAMPAWPELQQELTQALEDPEYSAEDHGFFRDYLAQLNSLAPQQGQIPLAEQRIVLNVPEHLYYFSPEDAELILSQLWQNVPGTGLNSHGLLMPVAFDPMADASWATTLHYVEDGYIDDSEAQTIDYDALLSEMQADTRQESMQRAEQGYPAISLVGWASAPYYDGETHKLHWAQELHFVGYEENTLNYDIRVLGRQGFLQMGFIAHMSQLEQIQGQMEEILAVAEFSPGHQYSDFDASTDKMAAYGIGGLIAGKTLAKTGVLAAILMLLKKFWFVALAAIWGLFKGIGRLLGGNKAD</sequence>
<dbReference type="AlphaFoldDB" id="A0A1M5X8I2"/>
<feature type="transmembrane region" description="Helical" evidence="1">
    <location>
        <begin position="281"/>
        <end position="304"/>
    </location>
</feature>
<keyword evidence="1" id="KW-0472">Membrane</keyword>
<keyword evidence="2" id="KW-0732">Signal</keyword>
<proteinExistence type="predicted"/>
<feature type="chain" id="PRO_5009914881" evidence="2">
    <location>
        <begin position="24"/>
        <end position="317"/>
    </location>
</feature>
<dbReference type="OrthoDB" id="196355at2"/>
<evidence type="ECO:0000256" key="2">
    <source>
        <dbReference type="SAM" id="SignalP"/>
    </source>
</evidence>
<gene>
    <name evidence="3" type="ORF">SAMN02745129_3327</name>
</gene>
<keyword evidence="4" id="KW-1185">Reference proteome</keyword>
<keyword evidence="1" id="KW-1133">Transmembrane helix</keyword>
<accession>A0A1M5X8I2</accession>
<keyword evidence="1" id="KW-0812">Transmembrane</keyword>
<feature type="signal peptide" evidence="2">
    <location>
        <begin position="1"/>
        <end position="23"/>
    </location>
</feature>
<dbReference type="RefSeq" id="WP_067663987.1">
    <property type="nucleotide sequence ID" value="NZ_FQXG01000005.1"/>
</dbReference>